<keyword evidence="4 7" id="KW-0863">Zinc-finger</keyword>
<organism evidence="10 11">
    <name type="scientific">Penicillium olsonii</name>
    <dbReference type="NCBI Taxonomy" id="99116"/>
    <lineage>
        <taxon>Eukaryota</taxon>
        <taxon>Fungi</taxon>
        <taxon>Dikarya</taxon>
        <taxon>Ascomycota</taxon>
        <taxon>Pezizomycotina</taxon>
        <taxon>Eurotiomycetes</taxon>
        <taxon>Eurotiomycetidae</taxon>
        <taxon>Eurotiales</taxon>
        <taxon>Aspergillaceae</taxon>
        <taxon>Penicillium</taxon>
    </lineage>
</organism>
<dbReference type="InterPro" id="IPR013087">
    <property type="entry name" value="Znf_C2H2_type"/>
</dbReference>
<dbReference type="SMART" id="SM00355">
    <property type="entry name" value="ZnF_C2H2"/>
    <property type="match status" value="2"/>
</dbReference>
<gene>
    <name evidence="10" type="ORF">POLS_LOCUS18</name>
</gene>
<evidence type="ECO:0000256" key="1">
    <source>
        <dbReference type="ARBA" id="ARBA00004123"/>
    </source>
</evidence>
<dbReference type="PANTHER" id="PTHR16515">
    <property type="entry name" value="PR DOMAIN ZINC FINGER PROTEIN"/>
    <property type="match status" value="1"/>
</dbReference>
<feature type="domain" description="C2H2-type" evidence="9">
    <location>
        <begin position="277"/>
        <end position="304"/>
    </location>
</feature>
<feature type="compositionally biased region" description="Low complexity" evidence="8">
    <location>
        <begin position="23"/>
        <end position="34"/>
    </location>
</feature>
<evidence type="ECO:0000256" key="5">
    <source>
        <dbReference type="ARBA" id="ARBA00022833"/>
    </source>
</evidence>
<dbReference type="InterPro" id="IPR050331">
    <property type="entry name" value="Zinc_finger"/>
</dbReference>
<dbReference type="GO" id="GO:0010468">
    <property type="term" value="P:regulation of gene expression"/>
    <property type="evidence" value="ECO:0007669"/>
    <property type="project" value="TreeGrafter"/>
</dbReference>
<dbReference type="PROSITE" id="PS00028">
    <property type="entry name" value="ZINC_FINGER_C2H2_1"/>
    <property type="match status" value="1"/>
</dbReference>
<evidence type="ECO:0000256" key="2">
    <source>
        <dbReference type="ARBA" id="ARBA00022723"/>
    </source>
</evidence>
<dbReference type="AlphaFoldDB" id="A0A9W4H837"/>
<dbReference type="PROSITE" id="PS50157">
    <property type="entry name" value="ZINC_FINGER_C2H2_2"/>
    <property type="match status" value="2"/>
</dbReference>
<keyword evidence="6" id="KW-0539">Nucleus</keyword>
<evidence type="ECO:0000313" key="10">
    <source>
        <dbReference type="EMBL" id="CAG7936240.1"/>
    </source>
</evidence>
<keyword evidence="5" id="KW-0862">Zinc</keyword>
<evidence type="ECO:0000256" key="8">
    <source>
        <dbReference type="SAM" id="MobiDB-lite"/>
    </source>
</evidence>
<evidence type="ECO:0000259" key="9">
    <source>
        <dbReference type="PROSITE" id="PS50157"/>
    </source>
</evidence>
<comment type="caution">
    <text evidence="10">The sequence shown here is derived from an EMBL/GenBank/DDBJ whole genome shotgun (WGS) entry which is preliminary data.</text>
</comment>
<evidence type="ECO:0000313" key="11">
    <source>
        <dbReference type="Proteomes" id="UP001153618"/>
    </source>
</evidence>
<keyword evidence="3" id="KW-0677">Repeat</keyword>
<dbReference type="SUPFAM" id="SSF57667">
    <property type="entry name" value="beta-beta-alpha zinc fingers"/>
    <property type="match status" value="1"/>
</dbReference>
<feature type="region of interest" description="Disordered" evidence="8">
    <location>
        <begin position="211"/>
        <end position="236"/>
    </location>
</feature>
<dbReference type="Pfam" id="PF00096">
    <property type="entry name" value="zf-C2H2"/>
    <property type="match status" value="2"/>
</dbReference>
<dbReference type="EMBL" id="CAJVOS010000006">
    <property type="protein sequence ID" value="CAG7936240.1"/>
    <property type="molecule type" value="Genomic_DNA"/>
</dbReference>
<dbReference type="Proteomes" id="UP001153618">
    <property type="component" value="Unassembled WGS sequence"/>
</dbReference>
<reference evidence="10" key="1">
    <citation type="submission" date="2021-07" db="EMBL/GenBank/DDBJ databases">
        <authorList>
            <person name="Branca A.L. A."/>
        </authorList>
    </citation>
    <scope>NUCLEOTIDE SEQUENCE</scope>
</reference>
<evidence type="ECO:0000256" key="7">
    <source>
        <dbReference type="PROSITE-ProRule" id="PRU00042"/>
    </source>
</evidence>
<evidence type="ECO:0000256" key="6">
    <source>
        <dbReference type="ARBA" id="ARBA00023242"/>
    </source>
</evidence>
<evidence type="ECO:0000256" key="4">
    <source>
        <dbReference type="ARBA" id="ARBA00022771"/>
    </source>
</evidence>
<dbReference type="PANTHER" id="PTHR16515:SF66">
    <property type="entry name" value="C2H2-TYPE DOMAIN-CONTAINING PROTEIN"/>
    <property type="match status" value="1"/>
</dbReference>
<dbReference type="InterPro" id="IPR036236">
    <property type="entry name" value="Znf_C2H2_sf"/>
</dbReference>
<feature type="region of interest" description="Disordered" evidence="8">
    <location>
        <begin position="1"/>
        <end position="42"/>
    </location>
</feature>
<name>A0A9W4H837_PENOL</name>
<proteinExistence type="predicted"/>
<keyword evidence="2" id="KW-0479">Metal-binding</keyword>
<dbReference type="Gene3D" id="3.30.160.60">
    <property type="entry name" value="Classic Zinc Finger"/>
    <property type="match status" value="2"/>
</dbReference>
<sequence>MPCSQRSTYPALFPQPENDHNRSSLTYSSPIPSSESKHRPPVGLGISGCGIEHVFDEMRVFNIPPQLPSQLVPQTPTLDLSYDDYTSVSCFAPSYDQIPIPPPESLGLYGSTSMSASPSYNSAFEAGPSQDIFSPGMSDIWTHASCSGPTTPSEAVATSGNLQWMQGMAPNAALPNSMPATPQSCTDTVLGSIEAGVRTCCRENVNAWQESIPHQAATTNTVNPEPGPRPASRSRDSLGEFLSASGKQCPTCGKKFTRRSNCKEHQKMHNPEWKHNHPCEECHKSFGRSSDLKRHRDNVSPPNPVTQVQRSVTHMLRFISGSVNIIVNRATGASADMIPSADTAAMRENVHHRDLPAAMNSLYLHPGHLYLQSTTARLVIARRTAPRPGND</sequence>
<keyword evidence="11" id="KW-1185">Reference proteome</keyword>
<protein>
    <recommendedName>
        <fullName evidence="9">C2H2-type domain-containing protein</fullName>
    </recommendedName>
</protein>
<comment type="subcellular location">
    <subcellularLocation>
        <location evidence="1">Nucleus</location>
    </subcellularLocation>
</comment>
<feature type="domain" description="C2H2-type" evidence="9">
    <location>
        <begin position="247"/>
        <end position="274"/>
    </location>
</feature>
<dbReference type="OrthoDB" id="6910977at2759"/>
<evidence type="ECO:0000256" key="3">
    <source>
        <dbReference type="ARBA" id="ARBA00022737"/>
    </source>
</evidence>
<accession>A0A9W4H837</accession>
<dbReference type="GO" id="GO:0005634">
    <property type="term" value="C:nucleus"/>
    <property type="evidence" value="ECO:0007669"/>
    <property type="project" value="UniProtKB-SubCell"/>
</dbReference>
<dbReference type="GO" id="GO:0008270">
    <property type="term" value="F:zinc ion binding"/>
    <property type="evidence" value="ECO:0007669"/>
    <property type="project" value="UniProtKB-KW"/>
</dbReference>